<dbReference type="InterPro" id="IPR052159">
    <property type="entry name" value="Competence_DNA_uptake"/>
</dbReference>
<comment type="subcellular location">
    <subcellularLocation>
        <location evidence="1">Cell membrane</location>
        <topology evidence="1">Multi-pass membrane protein</topology>
    </subcellularLocation>
</comment>
<feature type="transmembrane region" description="Helical" evidence="6">
    <location>
        <begin position="277"/>
        <end position="299"/>
    </location>
</feature>
<feature type="domain" description="ComEC/Rec2-related protein" evidence="7">
    <location>
        <begin position="125"/>
        <end position="304"/>
    </location>
</feature>
<keyword evidence="3 6" id="KW-0812">Transmembrane</keyword>
<feature type="transmembrane region" description="Helical" evidence="6">
    <location>
        <begin position="245"/>
        <end position="265"/>
    </location>
</feature>
<dbReference type="PANTHER" id="PTHR30619:SF1">
    <property type="entry name" value="RECOMBINATION PROTEIN 2"/>
    <property type="match status" value="1"/>
</dbReference>
<feature type="transmembrane region" description="Helical" evidence="6">
    <location>
        <begin position="221"/>
        <end position="239"/>
    </location>
</feature>
<dbReference type="Pfam" id="PF03772">
    <property type="entry name" value="Competence"/>
    <property type="match status" value="1"/>
</dbReference>
<gene>
    <name evidence="8" type="ORF">ENF18_02335</name>
</gene>
<protein>
    <submittedName>
        <fullName evidence="8">ComEC/Rec2 family competence protein</fullName>
    </submittedName>
</protein>
<keyword evidence="5 6" id="KW-0472">Membrane</keyword>
<evidence type="ECO:0000256" key="3">
    <source>
        <dbReference type="ARBA" id="ARBA00022692"/>
    </source>
</evidence>
<organism evidence="8">
    <name type="scientific">candidate division WOR-3 bacterium</name>
    <dbReference type="NCBI Taxonomy" id="2052148"/>
    <lineage>
        <taxon>Bacteria</taxon>
        <taxon>Bacteria division WOR-3</taxon>
    </lineage>
</organism>
<feature type="transmembrane region" description="Helical" evidence="6">
    <location>
        <begin position="177"/>
        <end position="209"/>
    </location>
</feature>
<comment type="caution">
    <text evidence="8">The sequence shown here is derived from an EMBL/GenBank/DDBJ whole genome shotgun (WGS) entry which is preliminary data.</text>
</comment>
<keyword evidence="2" id="KW-1003">Cell membrane</keyword>
<reference evidence="8" key="1">
    <citation type="journal article" date="2020" name="mSystems">
        <title>Genome- and Community-Level Interaction Insights into Carbon Utilization and Element Cycling Functions of Hydrothermarchaeota in Hydrothermal Sediment.</title>
        <authorList>
            <person name="Zhou Z."/>
            <person name="Liu Y."/>
            <person name="Xu W."/>
            <person name="Pan J."/>
            <person name="Luo Z.H."/>
            <person name="Li M."/>
        </authorList>
    </citation>
    <scope>NUCLEOTIDE SEQUENCE [LARGE SCALE GENOMIC DNA]</scope>
    <source>
        <strain evidence="8">HyVt-102</strain>
    </source>
</reference>
<dbReference type="InterPro" id="IPR004477">
    <property type="entry name" value="ComEC_N"/>
</dbReference>
<dbReference type="Proteomes" id="UP000885847">
    <property type="component" value="Unassembled WGS sequence"/>
</dbReference>
<evidence type="ECO:0000256" key="2">
    <source>
        <dbReference type="ARBA" id="ARBA00022475"/>
    </source>
</evidence>
<accession>A0A7C0VAH9</accession>
<feature type="non-terminal residue" evidence="8">
    <location>
        <position position="305"/>
    </location>
</feature>
<dbReference type="EMBL" id="DQWE01000104">
    <property type="protein sequence ID" value="HDI82613.1"/>
    <property type="molecule type" value="Genomic_DNA"/>
</dbReference>
<dbReference type="GO" id="GO:0005886">
    <property type="term" value="C:plasma membrane"/>
    <property type="evidence" value="ECO:0007669"/>
    <property type="project" value="UniProtKB-SubCell"/>
</dbReference>
<evidence type="ECO:0000256" key="5">
    <source>
        <dbReference type="ARBA" id="ARBA00023136"/>
    </source>
</evidence>
<proteinExistence type="predicted"/>
<keyword evidence="4 6" id="KW-1133">Transmembrane helix</keyword>
<feature type="transmembrane region" description="Helical" evidence="6">
    <location>
        <begin position="149"/>
        <end position="171"/>
    </location>
</feature>
<evidence type="ECO:0000256" key="4">
    <source>
        <dbReference type="ARBA" id="ARBA00022989"/>
    </source>
</evidence>
<dbReference type="PANTHER" id="PTHR30619">
    <property type="entry name" value="DNA INTERNALIZATION/COMPETENCE PROTEIN COMEC/REC2"/>
    <property type="match status" value="1"/>
</dbReference>
<evidence type="ECO:0000256" key="1">
    <source>
        <dbReference type="ARBA" id="ARBA00004651"/>
    </source>
</evidence>
<evidence type="ECO:0000313" key="8">
    <source>
        <dbReference type="EMBL" id="HDI82613.1"/>
    </source>
</evidence>
<dbReference type="NCBIfam" id="TIGR00360">
    <property type="entry name" value="ComEC_N-term"/>
    <property type="match status" value="1"/>
</dbReference>
<evidence type="ECO:0000256" key="6">
    <source>
        <dbReference type="SAM" id="Phobius"/>
    </source>
</evidence>
<evidence type="ECO:0000259" key="7">
    <source>
        <dbReference type="Pfam" id="PF03772"/>
    </source>
</evidence>
<name>A0A7C0VAH9_UNCW3</name>
<dbReference type="AlphaFoldDB" id="A0A7C0VAH9"/>
<sequence>MGLLILKKWDLSLLLILLLSSFFYAEKSTELSRKNPVHLFGLTIENRIISFSGNTYSVKGKKLEDGVIVDIVGDMYSYKNFKHLKIKELRVISTFFSPVFNWRKEIINSIRASLPGVIGDIGIALLLGEKRAMPDFIKERFRSCGAAHLLAVSGLHTGIIFLIFTVVLSILPIKKNFIPIIASTLLVPYLFLTGFRVSVVRAFIMLFIYSLGNLLQRKTNPLNVVGVAGLILILINPLSLMSISFQLSFLAVTGIILLTDIFKDLILIRRDLFHKYILYPAFITTSAQIFTFPVVFYNFGYIPLY</sequence>